<gene>
    <name evidence="2" type="ORF">TTHERM_000148711</name>
</gene>
<dbReference type="EMBL" id="GG662603">
    <property type="protein sequence ID" value="EWS73016.1"/>
    <property type="molecule type" value="Genomic_DNA"/>
</dbReference>
<dbReference type="AlphaFoldDB" id="W7XG16"/>
<evidence type="ECO:0000313" key="3">
    <source>
        <dbReference type="Proteomes" id="UP000009168"/>
    </source>
</evidence>
<dbReference type="GeneID" id="24437533"/>
<keyword evidence="1" id="KW-1133">Transmembrane helix</keyword>
<sequence>MFRQFVSSLVKAQIKIETINLFGFQKSLIYQTHPTSYTICYQQKYLFSYIFVVQNEKLLKYDLIHTYILYNIITTTLFYKCIQFMILNMYVHILTFQSNIIFYYLIQKVGRNYKKKTINSLKIKKTKKKYFISKYKKPINMKKLKQKRVVMKFKNILYFSISLKQFYNIININYSYFLFVFQQQRIFKYIKMQLKKQTLNKDQIYQSLYFFIIF</sequence>
<proteinExistence type="predicted"/>
<organism evidence="2 3">
    <name type="scientific">Tetrahymena thermophila (strain SB210)</name>
    <dbReference type="NCBI Taxonomy" id="312017"/>
    <lineage>
        <taxon>Eukaryota</taxon>
        <taxon>Sar</taxon>
        <taxon>Alveolata</taxon>
        <taxon>Ciliophora</taxon>
        <taxon>Intramacronucleata</taxon>
        <taxon>Oligohymenophorea</taxon>
        <taxon>Hymenostomatida</taxon>
        <taxon>Tetrahymenina</taxon>
        <taxon>Tetrahymenidae</taxon>
        <taxon>Tetrahymena</taxon>
    </lineage>
</organism>
<keyword evidence="3" id="KW-1185">Reference proteome</keyword>
<reference evidence="3" key="1">
    <citation type="journal article" date="2006" name="PLoS Biol.">
        <title>Macronuclear genome sequence of the ciliate Tetrahymena thermophila, a model eukaryote.</title>
        <authorList>
            <person name="Eisen J.A."/>
            <person name="Coyne R.S."/>
            <person name="Wu M."/>
            <person name="Wu D."/>
            <person name="Thiagarajan M."/>
            <person name="Wortman J.R."/>
            <person name="Badger J.H."/>
            <person name="Ren Q."/>
            <person name="Amedeo P."/>
            <person name="Jones K.M."/>
            <person name="Tallon L.J."/>
            <person name="Delcher A.L."/>
            <person name="Salzberg S.L."/>
            <person name="Silva J.C."/>
            <person name="Haas B.J."/>
            <person name="Majoros W.H."/>
            <person name="Farzad M."/>
            <person name="Carlton J.M."/>
            <person name="Smith R.K. Jr."/>
            <person name="Garg J."/>
            <person name="Pearlman R.E."/>
            <person name="Karrer K.M."/>
            <person name="Sun L."/>
            <person name="Manning G."/>
            <person name="Elde N.C."/>
            <person name="Turkewitz A.P."/>
            <person name="Asai D.J."/>
            <person name="Wilkes D.E."/>
            <person name="Wang Y."/>
            <person name="Cai H."/>
            <person name="Collins K."/>
            <person name="Stewart B.A."/>
            <person name="Lee S.R."/>
            <person name="Wilamowska K."/>
            <person name="Weinberg Z."/>
            <person name="Ruzzo W.L."/>
            <person name="Wloga D."/>
            <person name="Gaertig J."/>
            <person name="Frankel J."/>
            <person name="Tsao C.-C."/>
            <person name="Gorovsky M.A."/>
            <person name="Keeling P.J."/>
            <person name="Waller R.F."/>
            <person name="Patron N.J."/>
            <person name="Cherry J.M."/>
            <person name="Stover N.A."/>
            <person name="Krieger C.J."/>
            <person name="del Toro C."/>
            <person name="Ryder H.F."/>
            <person name="Williamson S.C."/>
            <person name="Barbeau R.A."/>
            <person name="Hamilton E.P."/>
            <person name="Orias E."/>
        </authorList>
    </citation>
    <scope>NUCLEOTIDE SEQUENCE [LARGE SCALE GENOMIC DNA]</scope>
    <source>
        <strain evidence="3">SB210</strain>
    </source>
</reference>
<name>W7XG16_TETTS</name>
<dbReference type="Proteomes" id="UP000009168">
    <property type="component" value="Unassembled WGS sequence"/>
</dbReference>
<evidence type="ECO:0000256" key="1">
    <source>
        <dbReference type="SAM" id="Phobius"/>
    </source>
</evidence>
<dbReference type="RefSeq" id="XP_012654413.1">
    <property type="nucleotide sequence ID" value="XM_012798959.1"/>
</dbReference>
<feature type="transmembrane region" description="Helical" evidence="1">
    <location>
        <begin position="85"/>
        <end position="106"/>
    </location>
</feature>
<keyword evidence="1 2" id="KW-0812">Transmembrane</keyword>
<keyword evidence="1" id="KW-0472">Membrane</keyword>
<dbReference type="KEGG" id="tet:TTHERM_000148711"/>
<dbReference type="InParanoid" id="W7XG16"/>
<protein>
    <submittedName>
        <fullName evidence="2">Transmembrane protein, putative</fullName>
    </submittedName>
</protein>
<evidence type="ECO:0000313" key="2">
    <source>
        <dbReference type="EMBL" id="EWS73016.1"/>
    </source>
</evidence>
<accession>W7XG16</accession>